<proteinExistence type="predicted"/>
<evidence type="ECO:0000256" key="1">
    <source>
        <dbReference type="SAM" id="SignalP"/>
    </source>
</evidence>
<accession>A0A9P4IKW2</accession>
<evidence type="ECO:0000313" key="2">
    <source>
        <dbReference type="EMBL" id="KAF2101138.1"/>
    </source>
</evidence>
<feature type="signal peptide" evidence="1">
    <location>
        <begin position="1"/>
        <end position="15"/>
    </location>
</feature>
<feature type="chain" id="PRO_5040485832" evidence="1">
    <location>
        <begin position="16"/>
        <end position="151"/>
    </location>
</feature>
<dbReference type="Proteomes" id="UP000799772">
    <property type="component" value="Unassembled WGS sequence"/>
</dbReference>
<keyword evidence="1" id="KW-0732">Signal</keyword>
<protein>
    <submittedName>
        <fullName evidence="2">Uncharacterized protein</fullName>
    </submittedName>
</protein>
<sequence length="151" mass="16002">MKLAVFLTLAASAAADIIYLANCNAAGSPFGFRAAVFHTGGGAGNGQLNPSTGNIGIAGSEEFWGQSEEIIVIYPDTQEVLVVQPLNDDDATVGFVAGTASNRQGKFTCRRDTDTQLFNNGFITCDRNFFCQPVSDTTFSSVTSITRSWTG</sequence>
<keyword evidence="3" id="KW-1185">Reference proteome</keyword>
<name>A0A9P4IKW2_9PEZI</name>
<evidence type="ECO:0000313" key="3">
    <source>
        <dbReference type="Proteomes" id="UP000799772"/>
    </source>
</evidence>
<organism evidence="2 3">
    <name type="scientific">Rhizodiscina lignyota</name>
    <dbReference type="NCBI Taxonomy" id="1504668"/>
    <lineage>
        <taxon>Eukaryota</taxon>
        <taxon>Fungi</taxon>
        <taxon>Dikarya</taxon>
        <taxon>Ascomycota</taxon>
        <taxon>Pezizomycotina</taxon>
        <taxon>Dothideomycetes</taxon>
        <taxon>Pleosporomycetidae</taxon>
        <taxon>Aulographales</taxon>
        <taxon>Rhizodiscinaceae</taxon>
        <taxon>Rhizodiscina</taxon>
    </lineage>
</organism>
<gene>
    <name evidence="2" type="ORF">NA57DRAFT_74724</name>
</gene>
<dbReference type="EMBL" id="ML978124">
    <property type="protein sequence ID" value="KAF2101138.1"/>
    <property type="molecule type" value="Genomic_DNA"/>
</dbReference>
<comment type="caution">
    <text evidence="2">The sequence shown here is derived from an EMBL/GenBank/DDBJ whole genome shotgun (WGS) entry which is preliminary data.</text>
</comment>
<reference evidence="2" key="1">
    <citation type="journal article" date="2020" name="Stud. Mycol.">
        <title>101 Dothideomycetes genomes: a test case for predicting lifestyles and emergence of pathogens.</title>
        <authorList>
            <person name="Haridas S."/>
            <person name="Albert R."/>
            <person name="Binder M."/>
            <person name="Bloem J."/>
            <person name="Labutti K."/>
            <person name="Salamov A."/>
            <person name="Andreopoulos B."/>
            <person name="Baker S."/>
            <person name="Barry K."/>
            <person name="Bills G."/>
            <person name="Bluhm B."/>
            <person name="Cannon C."/>
            <person name="Castanera R."/>
            <person name="Culley D."/>
            <person name="Daum C."/>
            <person name="Ezra D."/>
            <person name="Gonzalez J."/>
            <person name="Henrissat B."/>
            <person name="Kuo A."/>
            <person name="Liang C."/>
            <person name="Lipzen A."/>
            <person name="Lutzoni F."/>
            <person name="Magnuson J."/>
            <person name="Mondo S."/>
            <person name="Nolan M."/>
            <person name="Ohm R."/>
            <person name="Pangilinan J."/>
            <person name="Park H.-J."/>
            <person name="Ramirez L."/>
            <person name="Alfaro M."/>
            <person name="Sun H."/>
            <person name="Tritt A."/>
            <person name="Yoshinaga Y."/>
            <person name="Zwiers L.-H."/>
            <person name="Turgeon B."/>
            <person name="Goodwin S."/>
            <person name="Spatafora J."/>
            <person name="Crous P."/>
            <person name="Grigoriev I."/>
        </authorList>
    </citation>
    <scope>NUCLEOTIDE SEQUENCE</scope>
    <source>
        <strain evidence="2">CBS 133067</strain>
    </source>
</reference>
<dbReference type="AlphaFoldDB" id="A0A9P4IKW2"/>